<dbReference type="PANTHER" id="PTHR44196">
    <property type="entry name" value="DEHYDROGENASE/REDUCTASE SDR FAMILY MEMBER 7B"/>
    <property type="match status" value="1"/>
</dbReference>
<dbReference type="GO" id="GO:0016491">
    <property type="term" value="F:oxidoreductase activity"/>
    <property type="evidence" value="ECO:0007669"/>
    <property type="project" value="UniProtKB-KW"/>
</dbReference>
<dbReference type="InterPro" id="IPR036291">
    <property type="entry name" value="NAD(P)-bd_dom_sf"/>
</dbReference>
<comment type="similarity">
    <text evidence="1">Belongs to the short-chain dehydrogenases/reductases (SDR) family.</text>
</comment>
<accession>A0A0F9TXE4</accession>
<dbReference type="EMBL" id="LAZR01001351">
    <property type="protein sequence ID" value="KKN46083.1"/>
    <property type="molecule type" value="Genomic_DNA"/>
</dbReference>
<reference evidence="3" key="1">
    <citation type="journal article" date="2015" name="Nature">
        <title>Complex archaea that bridge the gap between prokaryotes and eukaryotes.</title>
        <authorList>
            <person name="Spang A."/>
            <person name="Saw J.H."/>
            <person name="Jorgensen S.L."/>
            <person name="Zaremba-Niedzwiedzka K."/>
            <person name="Martijn J."/>
            <person name="Lind A.E."/>
            <person name="van Eijk R."/>
            <person name="Schleper C."/>
            <person name="Guy L."/>
            <person name="Ettema T.J."/>
        </authorList>
    </citation>
    <scope>NUCLEOTIDE SEQUENCE</scope>
</reference>
<gene>
    <name evidence="3" type="ORF">LCGC14_0676610</name>
</gene>
<dbReference type="CDD" id="cd05233">
    <property type="entry name" value="SDR_c"/>
    <property type="match status" value="1"/>
</dbReference>
<sequence length="266" mass="30214">MGKLEEWDNKKRALITGASSGIGEEFARKFAEQGFNVVLVARRKNRLEKLSNELKENHNIEASVLIADLSKKSDIEKVVSYITNTGDIECLVNSAGYAIWRSFLGIELHQHFDYINVNFTAPIVFCHAALPQMIQRKRGIIINISSSGVIDRAPGVTYFTTKSGLVSFSEKLHEKMYKKGILVQSLLPGLTLTEMHDEQIAKGKFKRDWFPKEAWMTVEDLTSISFKALNADPYIPIVVPGEYNTKELIELRRKNVDDYINLRIFS</sequence>
<dbReference type="PANTHER" id="PTHR44196:SF1">
    <property type="entry name" value="DEHYDROGENASE_REDUCTASE SDR FAMILY MEMBER 7B"/>
    <property type="match status" value="1"/>
</dbReference>
<dbReference type="Gene3D" id="3.40.50.720">
    <property type="entry name" value="NAD(P)-binding Rossmann-like Domain"/>
    <property type="match status" value="1"/>
</dbReference>
<name>A0A0F9TXE4_9ZZZZ</name>
<dbReference type="InterPro" id="IPR002347">
    <property type="entry name" value="SDR_fam"/>
</dbReference>
<dbReference type="SUPFAM" id="SSF51735">
    <property type="entry name" value="NAD(P)-binding Rossmann-fold domains"/>
    <property type="match status" value="1"/>
</dbReference>
<keyword evidence="2" id="KW-0560">Oxidoreductase</keyword>
<dbReference type="AlphaFoldDB" id="A0A0F9TXE4"/>
<protein>
    <submittedName>
        <fullName evidence="3">Uncharacterized protein</fullName>
    </submittedName>
</protein>
<dbReference type="Pfam" id="PF00106">
    <property type="entry name" value="adh_short"/>
    <property type="match status" value="1"/>
</dbReference>
<dbReference type="PRINTS" id="PR00081">
    <property type="entry name" value="GDHRDH"/>
</dbReference>
<dbReference type="PRINTS" id="PR00080">
    <property type="entry name" value="SDRFAMILY"/>
</dbReference>
<evidence type="ECO:0000256" key="2">
    <source>
        <dbReference type="ARBA" id="ARBA00023002"/>
    </source>
</evidence>
<dbReference type="GO" id="GO:0016020">
    <property type="term" value="C:membrane"/>
    <property type="evidence" value="ECO:0007669"/>
    <property type="project" value="TreeGrafter"/>
</dbReference>
<organism evidence="3">
    <name type="scientific">marine sediment metagenome</name>
    <dbReference type="NCBI Taxonomy" id="412755"/>
    <lineage>
        <taxon>unclassified sequences</taxon>
        <taxon>metagenomes</taxon>
        <taxon>ecological metagenomes</taxon>
    </lineage>
</organism>
<dbReference type="PIRSF" id="PIRSF000126">
    <property type="entry name" value="11-beta-HSD1"/>
    <property type="match status" value="1"/>
</dbReference>
<evidence type="ECO:0000313" key="3">
    <source>
        <dbReference type="EMBL" id="KKN46083.1"/>
    </source>
</evidence>
<evidence type="ECO:0000256" key="1">
    <source>
        <dbReference type="ARBA" id="ARBA00006484"/>
    </source>
</evidence>
<comment type="caution">
    <text evidence="3">The sequence shown here is derived from an EMBL/GenBank/DDBJ whole genome shotgun (WGS) entry which is preliminary data.</text>
</comment>
<proteinExistence type="inferred from homology"/>